<evidence type="ECO:0000313" key="4">
    <source>
        <dbReference type="Proteomes" id="UP001152797"/>
    </source>
</evidence>
<proteinExistence type="predicted"/>
<keyword evidence="3" id="KW-0489">Methyltransferase</keyword>
<reference evidence="2" key="1">
    <citation type="submission" date="2022-10" db="EMBL/GenBank/DDBJ databases">
        <authorList>
            <person name="Chen Y."/>
            <person name="Dougan E. K."/>
            <person name="Chan C."/>
            <person name="Rhodes N."/>
            <person name="Thang M."/>
        </authorList>
    </citation>
    <scope>NUCLEOTIDE SEQUENCE</scope>
</reference>
<protein>
    <submittedName>
        <fullName evidence="3">Methyltransferase type 11 domain-containing protein</fullName>
    </submittedName>
</protein>
<accession>A0A9P1FIZ9</accession>
<evidence type="ECO:0000256" key="1">
    <source>
        <dbReference type="SAM" id="MobiDB-lite"/>
    </source>
</evidence>
<evidence type="ECO:0000313" key="2">
    <source>
        <dbReference type="EMBL" id="CAI3977736.1"/>
    </source>
</evidence>
<dbReference type="Proteomes" id="UP001152797">
    <property type="component" value="Unassembled WGS sequence"/>
</dbReference>
<comment type="caution">
    <text evidence="2">The sequence shown here is derived from an EMBL/GenBank/DDBJ whole genome shotgun (WGS) entry which is preliminary data.</text>
</comment>
<dbReference type="EMBL" id="CAMXCT030000362">
    <property type="protein sequence ID" value="CAL4765048.1"/>
    <property type="molecule type" value="Genomic_DNA"/>
</dbReference>
<keyword evidence="3" id="KW-0808">Transferase</keyword>
<dbReference type="GO" id="GO:0008168">
    <property type="term" value="F:methyltransferase activity"/>
    <property type="evidence" value="ECO:0007669"/>
    <property type="project" value="UniProtKB-KW"/>
</dbReference>
<dbReference type="OrthoDB" id="432700at2759"/>
<name>A0A9P1FIZ9_9DINO</name>
<gene>
    <name evidence="2" type="ORF">C1SCF055_LOCUS5855</name>
</gene>
<reference evidence="3 4" key="2">
    <citation type="submission" date="2024-05" db="EMBL/GenBank/DDBJ databases">
        <authorList>
            <person name="Chen Y."/>
            <person name="Shah S."/>
            <person name="Dougan E. K."/>
            <person name="Thang M."/>
            <person name="Chan C."/>
        </authorList>
    </citation>
    <scope>NUCLEOTIDE SEQUENCE [LARGE SCALE GENOMIC DNA]</scope>
</reference>
<evidence type="ECO:0000313" key="3">
    <source>
        <dbReference type="EMBL" id="CAL4765048.1"/>
    </source>
</evidence>
<dbReference type="EMBL" id="CAMXCT020000362">
    <property type="protein sequence ID" value="CAL1131111.1"/>
    <property type="molecule type" value="Genomic_DNA"/>
</dbReference>
<feature type="region of interest" description="Disordered" evidence="1">
    <location>
        <begin position="96"/>
        <end position="131"/>
    </location>
</feature>
<dbReference type="EMBL" id="CAMXCT010000362">
    <property type="protein sequence ID" value="CAI3977736.1"/>
    <property type="molecule type" value="Genomic_DNA"/>
</dbReference>
<dbReference type="AlphaFoldDB" id="A0A9P1FIZ9"/>
<organism evidence="2">
    <name type="scientific">Cladocopium goreaui</name>
    <dbReference type="NCBI Taxonomy" id="2562237"/>
    <lineage>
        <taxon>Eukaryota</taxon>
        <taxon>Sar</taxon>
        <taxon>Alveolata</taxon>
        <taxon>Dinophyceae</taxon>
        <taxon>Suessiales</taxon>
        <taxon>Symbiodiniaceae</taxon>
        <taxon>Cladocopium</taxon>
    </lineage>
</organism>
<feature type="compositionally biased region" description="Basic residues" evidence="1">
    <location>
        <begin position="96"/>
        <end position="105"/>
    </location>
</feature>
<keyword evidence="4" id="KW-1185">Reference proteome</keyword>
<dbReference type="GO" id="GO:0032259">
    <property type="term" value="P:methylation"/>
    <property type="evidence" value="ECO:0007669"/>
    <property type="project" value="UniProtKB-KW"/>
</dbReference>
<sequence>MARPNAAEEATHALTRDGRVLLVCNEEDEQVIGGKLEEVMEAQNWKEMEESGDLPPDPEKDEMAQVLQQGKLRLVRVQRDECGLTIGVCAGTYKPKAVKKASAAKKAKEAKTAGPRRGRSRDRGAASGVRR</sequence>